<evidence type="ECO:0000256" key="1">
    <source>
        <dbReference type="ARBA" id="ARBA00022448"/>
    </source>
</evidence>
<evidence type="ECO:0000256" key="3">
    <source>
        <dbReference type="ARBA" id="ARBA00022723"/>
    </source>
</evidence>
<dbReference type="SUPFAM" id="SSF46626">
    <property type="entry name" value="Cytochrome c"/>
    <property type="match status" value="1"/>
</dbReference>
<proteinExistence type="predicted"/>
<evidence type="ECO:0000256" key="6">
    <source>
        <dbReference type="SAM" id="MobiDB-lite"/>
    </source>
</evidence>
<name>A0A5B8RKE2_9ZZZZ</name>
<evidence type="ECO:0000256" key="5">
    <source>
        <dbReference type="ARBA" id="ARBA00023004"/>
    </source>
</evidence>
<evidence type="ECO:0000259" key="8">
    <source>
        <dbReference type="PROSITE" id="PS51007"/>
    </source>
</evidence>
<dbReference type="InterPro" id="IPR036909">
    <property type="entry name" value="Cyt_c-like_dom_sf"/>
</dbReference>
<evidence type="ECO:0000256" key="4">
    <source>
        <dbReference type="ARBA" id="ARBA00022982"/>
    </source>
</evidence>
<dbReference type="Pfam" id="PF13442">
    <property type="entry name" value="Cytochrome_CBB3"/>
    <property type="match status" value="1"/>
</dbReference>
<dbReference type="GO" id="GO:0009055">
    <property type="term" value="F:electron transfer activity"/>
    <property type="evidence" value="ECO:0007669"/>
    <property type="project" value="InterPro"/>
</dbReference>
<dbReference type="PANTHER" id="PTHR40942:SF2">
    <property type="entry name" value="CYTOCHROME-RELATED"/>
    <property type="match status" value="1"/>
</dbReference>
<organism evidence="9">
    <name type="scientific">uncultured organism</name>
    <dbReference type="NCBI Taxonomy" id="155900"/>
    <lineage>
        <taxon>unclassified sequences</taxon>
        <taxon>environmental samples</taxon>
    </lineage>
</organism>
<dbReference type="EMBL" id="MN079320">
    <property type="protein sequence ID" value="QEA07675.1"/>
    <property type="molecule type" value="Genomic_DNA"/>
</dbReference>
<keyword evidence="2" id="KW-0349">Heme</keyword>
<dbReference type="AlphaFoldDB" id="A0A5B8RKE2"/>
<sequence length="165" mass="17487">MSRQEDRKFIRNFIVVIGGLVVTAVVLAIIAATLYDGNTEERRQFTAERAAQNLEPVGQVRLTGEAMPELAAGGGQEEASSGPRSGEEVVNQVCAACHQSGTLGAPKIGDKAAWSPRVDKGMDTLVNHASNGFNNMPPQKGSASEEEIREAIHWMVDQAGLSVGG</sequence>
<keyword evidence="5" id="KW-0408">Iron</keyword>
<protein>
    <recommendedName>
        <fullName evidence="8">Cytochrome c domain-containing protein</fullName>
    </recommendedName>
</protein>
<keyword evidence="4" id="KW-0249">Electron transport</keyword>
<dbReference type="PANTHER" id="PTHR40942">
    <property type="match status" value="1"/>
</dbReference>
<gene>
    <name evidence="9" type="ORF">KBTEX_04035</name>
</gene>
<feature type="domain" description="Cytochrome c" evidence="8">
    <location>
        <begin position="81"/>
        <end position="159"/>
    </location>
</feature>
<evidence type="ECO:0000313" key="9">
    <source>
        <dbReference type="EMBL" id="QEA07675.1"/>
    </source>
</evidence>
<dbReference type="PRINTS" id="PR00607">
    <property type="entry name" value="CYTCHROMECIE"/>
</dbReference>
<reference evidence="9" key="1">
    <citation type="submission" date="2019-06" db="EMBL/GenBank/DDBJ databases">
        <authorList>
            <person name="Murdoch R.W."/>
            <person name="Fathepure B."/>
        </authorList>
    </citation>
    <scope>NUCLEOTIDE SEQUENCE</scope>
</reference>
<accession>A0A5B8RKE2</accession>
<dbReference type="GO" id="GO:0005506">
    <property type="term" value="F:iron ion binding"/>
    <property type="evidence" value="ECO:0007669"/>
    <property type="project" value="InterPro"/>
</dbReference>
<dbReference type="PROSITE" id="PS51007">
    <property type="entry name" value="CYTC"/>
    <property type="match status" value="1"/>
</dbReference>
<keyword evidence="1" id="KW-0813">Transport</keyword>
<dbReference type="InterPro" id="IPR002323">
    <property type="entry name" value="Cyt_CIE"/>
</dbReference>
<dbReference type="InterPro" id="IPR009056">
    <property type="entry name" value="Cyt_c-like_dom"/>
</dbReference>
<keyword evidence="3" id="KW-0479">Metal-binding</keyword>
<evidence type="ECO:0000256" key="2">
    <source>
        <dbReference type="ARBA" id="ARBA00022617"/>
    </source>
</evidence>
<keyword evidence="7" id="KW-1133">Transmembrane helix</keyword>
<dbReference type="Gene3D" id="1.10.760.10">
    <property type="entry name" value="Cytochrome c-like domain"/>
    <property type="match status" value="1"/>
</dbReference>
<evidence type="ECO:0000256" key="7">
    <source>
        <dbReference type="SAM" id="Phobius"/>
    </source>
</evidence>
<feature type="region of interest" description="Disordered" evidence="6">
    <location>
        <begin position="67"/>
        <end position="87"/>
    </location>
</feature>
<keyword evidence="7" id="KW-0472">Membrane</keyword>
<keyword evidence="7" id="KW-0812">Transmembrane</keyword>
<dbReference type="GO" id="GO:0020037">
    <property type="term" value="F:heme binding"/>
    <property type="evidence" value="ECO:0007669"/>
    <property type="project" value="InterPro"/>
</dbReference>
<feature type="transmembrane region" description="Helical" evidence="7">
    <location>
        <begin position="12"/>
        <end position="35"/>
    </location>
</feature>